<protein>
    <submittedName>
        <fullName evidence="5">Thermonuclease</fullName>
        <ecNumber evidence="5">3.1.31.1</ecNumber>
    </submittedName>
</protein>
<reference evidence="5 6" key="1">
    <citation type="submission" date="2019-07" db="EMBL/GenBank/DDBJ databases">
        <title>Tepidimonas aquatica CLN-1 draft genome.</title>
        <authorList>
            <person name="Da Costa M.S."/>
            <person name="Froufe H.J.C."/>
            <person name="Egas C."/>
            <person name="Albuquerque L."/>
        </authorList>
    </citation>
    <scope>NUCLEOTIDE SEQUENCE [LARGE SCALE GENOMIC DNA]</scope>
    <source>
        <strain evidence="5 6">CLN-1</strain>
    </source>
</reference>
<dbReference type="InterPro" id="IPR002071">
    <property type="entry name" value="Thermonucl_AS"/>
</dbReference>
<dbReference type="Proteomes" id="UP000318554">
    <property type="component" value="Unassembled WGS sequence"/>
</dbReference>
<dbReference type="OrthoDB" id="9805504at2"/>
<comment type="caution">
    <text evidence="5">The sequence shown here is derived from an EMBL/GenBank/DDBJ whole genome shotgun (WGS) entry which is preliminary data.</text>
</comment>
<dbReference type="PANTHER" id="PTHR12302:SF3">
    <property type="entry name" value="SERINE_THREONINE-PROTEIN KINASE 31"/>
    <property type="match status" value="1"/>
</dbReference>
<evidence type="ECO:0000256" key="2">
    <source>
        <dbReference type="ARBA" id="ARBA00022759"/>
    </source>
</evidence>
<feature type="domain" description="TNase-like" evidence="4">
    <location>
        <begin position="36"/>
        <end position="170"/>
    </location>
</feature>
<dbReference type="PROSITE" id="PS50830">
    <property type="entry name" value="TNASE_3"/>
    <property type="match status" value="1"/>
</dbReference>
<dbReference type="GO" id="GO:1990599">
    <property type="term" value="F:3' overhang single-stranded DNA endodeoxyribonuclease activity"/>
    <property type="evidence" value="ECO:0007669"/>
    <property type="project" value="UniProtKB-EC"/>
</dbReference>
<dbReference type="AlphaFoldDB" id="A0A554WVF8"/>
<dbReference type="EC" id="3.1.31.1" evidence="5"/>
<dbReference type="InterPro" id="IPR016071">
    <property type="entry name" value="Staphylococal_nuclease_OB-fold"/>
</dbReference>
<dbReference type="GO" id="GO:0003676">
    <property type="term" value="F:nucleic acid binding"/>
    <property type="evidence" value="ECO:0007669"/>
    <property type="project" value="InterPro"/>
</dbReference>
<proteinExistence type="predicted"/>
<evidence type="ECO:0000313" key="6">
    <source>
        <dbReference type="Proteomes" id="UP000318554"/>
    </source>
</evidence>
<dbReference type="EMBL" id="VJNA01000003">
    <property type="protein sequence ID" value="TSE27553.1"/>
    <property type="molecule type" value="Genomic_DNA"/>
</dbReference>
<organism evidence="5 6">
    <name type="scientific">Tepidimonas aquatica</name>
    <dbReference type="NCBI Taxonomy" id="247482"/>
    <lineage>
        <taxon>Bacteria</taxon>
        <taxon>Pseudomonadati</taxon>
        <taxon>Pseudomonadota</taxon>
        <taxon>Betaproteobacteria</taxon>
        <taxon>Burkholderiales</taxon>
        <taxon>Tepidimonas</taxon>
    </lineage>
</organism>
<dbReference type="PROSITE" id="PS01123">
    <property type="entry name" value="TNASE_1"/>
    <property type="match status" value="1"/>
</dbReference>
<evidence type="ECO:0000256" key="1">
    <source>
        <dbReference type="ARBA" id="ARBA00022722"/>
    </source>
</evidence>
<dbReference type="RefSeq" id="WP_144324268.1">
    <property type="nucleotide sequence ID" value="NZ_VJNA01000003.1"/>
</dbReference>
<evidence type="ECO:0000313" key="5">
    <source>
        <dbReference type="EMBL" id="TSE27553.1"/>
    </source>
</evidence>
<gene>
    <name evidence="5" type="primary">nucH</name>
    <name evidence="5" type="ORF">Taqua_00284</name>
</gene>
<dbReference type="Gene3D" id="2.40.50.90">
    <property type="match status" value="1"/>
</dbReference>
<name>A0A554WVF8_9BURK</name>
<keyword evidence="3 5" id="KW-0378">Hydrolase</keyword>
<dbReference type="InterPro" id="IPR035437">
    <property type="entry name" value="SNase_OB-fold_sf"/>
</dbReference>
<dbReference type="PROSITE" id="PS51257">
    <property type="entry name" value="PROKAR_LIPOPROTEIN"/>
    <property type="match status" value="1"/>
</dbReference>
<evidence type="ECO:0000259" key="4">
    <source>
        <dbReference type="PROSITE" id="PS50830"/>
    </source>
</evidence>
<keyword evidence="2" id="KW-0255">Endonuclease</keyword>
<accession>A0A554WVF8</accession>
<evidence type="ECO:0000256" key="3">
    <source>
        <dbReference type="ARBA" id="ARBA00022801"/>
    </source>
</evidence>
<dbReference type="PANTHER" id="PTHR12302">
    <property type="entry name" value="EBNA2 BINDING PROTEIN P100"/>
    <property type="match status" value="1"/>
</dbReference>
<sequence>MTGVLDRAVWVAGLVLLALLCGLGGCVGAGSSAVQAQADWVVVAVHDGDTLRVRGPDARLRTVRLAGIDAPELDQPAGQQARDALRAWVLGRAVRLDDRGVDRYGRWLAVVRGPSPEDERLVQDVNLALLQQGWAWHDARHAHQQPWLERWHYRAAEFAARAVGRGLWAQDEALPPWEWRRATRRSPAPTPPGAAAQISEFCRCWSWAIR</sequence>
<keyword evidence="6" id="KW-1185">Reference proteome</keyword>
<dbReference type="Pfam" id="PF00565">
    <property type="entry name" value="SNase"/>
    <property type="match status" value="1"/>
</dbReference>
<dbReference type="SMART" id="SM00318">
    <property type="entry name" value="SNc"/>
    <property type="match status" value="1"/>
</dbReference>
<dbReference type="SUPFAM" id="SSF50199">
    <property type="entry name" value="Staphylococcal nuclease"/>
    <property type="match status" value="1"/>
</dbReference>
<keyword evidence="1" id="KW-0540">Nuclease</keyword>